<evidence type="ECO:0008006" key="2">
    <source>
        <dbReference type="Google" id="ProtNLM"/>
    </source>
</evidence>
<comment type="caution">
    <text evidence="1">The sequence shown here is derived from an EMBL/GenBank/DDBJ whole genome shotgun (WGS) entry which is preliminary data.</text>
</comment>
<dbReference type="SUPFAM" id="SSF52540">
    <property type="entry name" value="P-loop containing nucleoside triphosphate hydrolases"/>
    <property type="match status" value="1"/>
</dbReference>
<feature type="non-terminal residue" evidence="1">
    <location>
        <position position="87"/>
    </location>
</feature>
<gene>
    <name evidence="1" type="ORF">S01H1_45052</name>
</gene>
<accession>X0UGM1</accession>
<name>X0UGM1_9ZZZZ</name>
<dbReference type="AlphaFoldDB" id="X0UGM1"/>
<dbReference type="Gene3D" id="3.40.50.300">
    <property type="entry name" value="P-loop containing nucleotide triphosphate hydrolases"/>
    <property type="match status" value="1"/>
</dbReference>
<sequence>MSPKQLKSILLVAMSNGMPVLIKGAPGVGKSDIVARVAKELKMELILSHPVVSDPTDYKGLPGIVDGKAEFLPFGDLRQLMEAKKPT</sequence>
<proteinExistence type="predicted"/>
<reference evidence="1" key="1">
    <citation type="journal article" date="2014" name="Front. Microbiol.">
        <title>High frequency of phylogenetically diverse reductive dehalogenase-homologous genes in deep subseafloor sedimentary metagenomes.</title>
        <authorList>
            <person name="Kawai M."/>
            <person name="Futagami T."/>
            <person name="Toyoda A."/>
            <person name="Takaki Y."/>
            <person name="Nishi S."/>
            <person name="Hori S."/>
            <person name="Arai W."/>
            <person name="Tsubouchi T."/>
            <person name="Morono Y."/>
            <person name="Uchiyama I."/>
            <person name="Ito T."/>
            <person name="Fujiyama A."/>
            <person name="Inagaki F."/>
            <person name="Takami H."/>
        </authorList>
    </citation>
    <scope>NUCLEOTIDE SEQUENCE</scope>
    <source>
        <strain evidence="1">Expedition CK06-06</strain>
    </source>
</reference>
<protein>
    <recommendedName>
        <fullName evidence="2">ATPase dynein-related AAA domain-containing protein</fullName>
    </recommendedName>
</protein>
<dbReference type="InterPro" id="IPR027417">
    <property type="entry name" value="P-loop_NTPase"/>
</dbReference>
<dbReference type="EMBL" id="BARS01028763">
    <property type="protein sequence ID" value="GAF99527.1"/>
    <property type="molecule type" value="Genomic_DNA"/>
</dbReference>
<evidence type="ECO:0000313" key="1">
    <source>
        <dbReference type="EMBL" id="GAF99527.1"/>
    </source>
</evidence>
<organism evidence="1">
    <name type="scientific">marine sediment metagenome</name>
    <dbReference type="NCBI Taxonomy" id="412755"/>
    <lineage>
        <taxon>unclassified sequences</taxon>
        <taxon>metagenomes</taxon>
        <taxon>ecological metagenomes</taxon>
    </lineage>
</organism>